<dbReference type="Proteomes" id="UP000039046">
    <property type="component" value="Unassembled WGS sequence"/>
</dbReference>
<evidence type="ECO:0000313" key="2">
    <source>
        <dbReference type="EMBL" id="CEJ81297.1"/>
    </source>
</evidence>
<reference evidence="2 3" key="1">
    <citation type="journal article" date="2015" name="Genome Announc.">
        <title>Draft Genome Sequence and Gene Annotation of the Entomopathogenic Fungus Verticillium hemipterigenum.</title>
        <authorList>
            <person name="Horn F."/>
            <person name="Habel A."/>
            <person name="Scharf D.H."/>
            <person name="Dworschak J."/>
            <person name="Brakhage A.A."/>
            <person name="Guthke R."/>
            <person name="Hertweck C."/>
            <person name="Linde J."/>
        </authorList>
    </citation>
    <scope>NUCLEOTIDE SEQUENCE [LARGE SCALE GENOMIC DNA]</scope>
</reference>
<evidence type="ECO:0000313" key="3">
    <source>
        <dbReference type="Proteomes" id="UP000039046"/>
    </source>
</evidence>
<feature type="region of interest" description="Disordered" evidence="1">
    <location>
        <begin position="1"/>
        <end position="28"/>
    </location>
</feature>
<dbReference type="AlphaFoldDB" id="A0A0A1T4R9"/>
<gene>
    <name evidence="2" type="ORF">VHEMI01433</name>
</gene>
<organism evidence="2 3">
    <name type="scientific">[Torrubiella] hemipterigena</name>
    <dbReference type="NCBI Taxonomy" id="1531966"/>
    <lineage>
        <taxon>Eukaryota</taxon>
        <taxon>Fungi</taxon>
        <taxon>Dikarya</taxon>
        <taxon>Ascomycota</taxon>
        <taxon>Pezizomycotina</taxon>
        <taxon>Sordariomycetes</taxon>
        <taxon>Hypocreomycetidae</taxon>
        <taxon>Hypocreales</taxon>
        <taxon>Clavicipitaceae</taxon>
        <taxon>Clavicipitaceae incertae sedis</taxon>
        <taxon>'Torrubiella' clade</taxon>
    </lineage>
</organism>
<accession>A0A0A1T4R9</accession>
<name>A0A0A1T4R9_9HYPO</name>
<protein>
    <submittedName>
        <fullName evidence="2">Uncharacterized protein</fullName>
    </submittedName>
</protein>
<evidence type="ECO:0000256" key="1">
    <source>
        <dbReference type="SAM" id="MobiDB-lite"/>
    </source>
</evidence>
<dbReference type="HOGENOM" id="CLU_1416089_0_0_1"/>
<sequence>MSLSGRGSGPRFETRGSSSKTAQPARRLLTPDRFIPLENGSEAQAERFRTTKLPTALTPVERLLRREWVVDQDCPFSGHGGRGSLFRNTSYFGNLYPNSLNFRWNDTILDRQRRSSVENPTPIAKQDVFDTQRQMDLYQGRVAEALNIDRTLKIIQLGQPSLTYIPRPLASNLFPREQRQISGTELKRYAMH</sequence>
<dbReference type="EMBL" id="CDHN01000001">
    <property type="protein sequence ID" value="CEJ81297.1"/>
    <property type="molecule type" value="Genomic_DNA"/>
</dbReference>
<keyword evidence="3" id="KW-1185">Reference proteome</keyword>
<proteinExistence type="predicted"/>